<evidence type="ECO:0000256" key="7">
    <source>
        <dbReference type="SAM" id="Phobius"/>
    </source>
</evidence>
<dbReference type="EMBL" id="CP080598">
    <property type="protein sequence ID" value="QYX32410.1"/>
    <property type="molecule type" value="Genomic_DNA"/>
</dbReference>
<reference evidence="10 11" key="1">
    <citation type="journal article" date="2022" name="J. Am. Chem. Soc.">
        <title>Biosynthesis of Guanitoxin Enables Global Environmental Detection in Freshwater Cyanobacteria.</title>
        <authorList>
            <person name="Lima S.T."/>
            <person name="Fallon T.R."/>
            <person name="Cordoza J.L."/>
            <person name="Chekan J.R."/>
            <person name="Delbaje E."/>
            <person name="Hopiavuori A.R."/>
            <person name="Alvarenga D.O."/>
            <person name="Wood S.M."/>
            <person name="Luhavaya H."/>
            <person name="Baumgartner J.T."/>
            <person name="Dorr F.A."/>
            <person name="Etchegaray A."/>
            <person name="Pinto E."/>
            <person name="McKinnie S.M.K."/>
            <person name="Fiore M.F."/>
            <person name="Moore B.S."/>
        </authorList>
    </citation>
    <scope>NUCLEOTIDE SEQUENCE [LARGE SCALE GENOMIC DNA]</scope>
    <source>
        <strain evidence="10 11">ITEP-024</strain>
    </source>
</reference>
<dbReference type="RefSeq" id="WP_220610313.1">
    <property type="nucleotide sequence ID" value="NZ_CP080598.1"/>
</dbReference>
<dbReference type="InterPro" id="IPR004089">
    <property type="entry name" value="MCPsignal_dom"/>
</dbReference>
<feature type="coiled-coil region" evidence="5">
    <location>
        <begin position="479"/>
        <end position="531"/>
    </location>
</feature>
<evidence type="ECO:0000256" key="4">
    <source>
        <dbReference type="PROSITE-ProRule" id="PRU00284"/>
    </source>
</evidence>
<gene>
    <name evidence="10" type="ORF">K2F26_03155</name>
</gene>
<dbReference type="Pfam" id="PF00015">
    <property type="entry name" value="MCPsignal"/>
    <property type="match status" value="1"/>
</dbReference>
<keyword evidence="7" id="KW-0472">Membrane</keyword>
<proteinExistence type="inferred from homology"/>
<dbReference type="SMART" id="SM00283">
    <property type="entry name" value="MA"/>
    <property type="match status" value="1"/>
</dbReference>
<evidence type="ECO:0000313" key="11">
    <source>
        <dbReference type="Proteomes" id="UP000826540"/>
    </source>
</evidence>
<evidence type="ECO:0000256" key="6">
    <source>
        <dbReference type="SAM" id="MobiDB-lite"/>
    </source>
</evidence>
<keyword evidence="2 4" id="KW-0807">Transducer</keyword>
<evidence type="ECO:0000259" key="9">
    <source>
        <dbReference type="PROSITE" id="PS50885"/>
    </source>
</evidence>
<dbReference type="PANTHER" id="PTHR32089:SF114">
    <property type="entry name" value="METHYL-ACCEPTING CHEMOTAXIS PROTEIN MCPB"/>
    <property type="match status" value="1"/>
</dbReference>
<name>A0ABX8X1A5_9CYAN</name>
<organism evidence="10 11">
    <name type="scientific">Sphaerospermopsis torques-reginae ITEP-024</name>
    <dbReference type="NCBI Taxonomy" id="984208"/>
    <lineage>
        <taxon>Bacteria</taxon>
        <taxon>Bacillati</taxon>
        <taxon>Cyanobacteriota</taxon>
        <taxon>Cyanophyceae</taxon>
        <taxon>Nostocales</taxon>
        <taxon>Aphanizomenonaceae</taxon>
        <taxon>Sphaerospermopsis</taxon>
        <taxon>Sphaerospermopsis torques-reginae</taxon>
    </lineage>
</organism>
<dbReference type="SUPFAM" id="SSF103190">
    <property type="entry name" value="Sensory domain-like"/>
    <property type="match status" value="1"/>
</dbReference>
<dbReference type="CDD" id="cd06225">
    <property type="entry name" value="HAMP"/>
    <property type="match status" value="1"/>
</dbReference>
<dbReference type="SUPFAM" id="SSF58104">
    <property type="entry name" value="Methyl-accepting chemotaxis protein (MCP) signaling domain"/>
    <property type="match status" value="1"/>
</dbReference>
<dbReference type="CDD" id="cd18773">
    <property type="entry name" value="PDC1_HK_sensor"/>
    <property type="match status" value="1"/>
</dbReference>
<dbReference type="CDD" id="cd11386">
    <property type="entry name" value="MCP_signal"/>
    <property type="match status" value="1"/>
</dbReference>
<dbReference type="Gene3D" id="3.30.450.20">
    <property type="entry name" value="PAS domain"/>
    <property type="match status" value="1"/>
</dbReference>
<comment type="similarity">
    <text evidence="3">Belongs to the methyl-accepting chemotaxis (MCP) protein family.</text>
</comment>
<dbReference type="InterPro" id="IPR003660">
    <property type="entry name" value="HAMP_dom"/>
</dbReference>
<sequence>MFNKTDTAQTGDPKKKASIKTLSPMKDKRKEVIEQEHIKTTNKYFANNIIKYLQQLKLSTKALIFSIAIGTLPVLGIGIIAYSFGSNLISKQIIKTQENQLISLGDIINLFLLARYGDIQILSTLPFLTNAEVSKSTTLAEKQTVLNRFITAYQGYDHLAVFDLNGRVIIQSQGETSSQEKNLKYFQEVIQKNAPVISQPETLQNNVVVIYIAAPVKDVATGKVIAVVRTRISIQRLIEAIKNYVDNNKDYYLVDNEGKFFLSLQRELLGQKATVIYPGLADLLNSEKVENSRGVRTIHQTPQLVSYAPLEKLEGLPELNWQLILAENAGIAFGLQRQFLKLIANITIFIALVMTLLVAWLAKSMSKQNSAELVGIEKTTENESENLLEFQKIAELPEELPTDGEGNIQANQEFIQECIQESINESISEEKEQQKDTLHLQIVQLISQVESAAKGNLKVQAEVQDGEIGTIANVFNSILESLRDIVTQVKQNASQINRDISLNQDSINNLAESAITQVEEINRTLATVEQMTKSIQALADGAQEITAIANHANHNANKSGRAMDLTVENILSLQETVGETAKKVRHLGESSQQISRVVSLINQIAIQTNLLAINAGIEAARAGEEGQGFAVVAEEVGELATRSAAATQEIEQIVEQIKRDTDEVVKAMEVGTNQVIQSTQIAADAKQSLSEIVDISQQIDAFVKSIYTASVSQVETSEVINQLMKDVLAISQRTSESCRQISTSLQKTADISQQLEKQVETFKVN</sequence>
<keyword evidence="7" id="KW-0812">Transmembrane</keyword>
<dbReference type="Proteomes" id="UP000826540">
    <property type="component" value="Chromosome"/>
</dbReference>
<accession>A0ABX8X1A5</accession>
<dbReference type="InterPro" id="IPR029151">
    <property type="entry name" value="Sensor-like_sf"/>
</dbReference>
<feature type="domain" description="Methyl-accepting transducer" evidence="8">
    <location>
        <begin position="492"/>
        <end position="728"/>
    </location>
</feature>
<feature type="transmembrane region" description="Helical" evidence="7">
    <location>
        <begin position="62"/>
        <end position="85"/>
    </location>
</feature>
<feature type="region of interest" description="Disordered" evidence="6">
    <location>
        <begin position="1"/>
        <end position="20"/>
    </location>
</feature>
<feature type="transmembrane region" description="Helical" evidence="7">
    <location>
        <begin position="342"/>
        <end position="362"/>
    </location>
</feature>
<dbReference type="PROSITE" id="PS50885">
    <property type="entry name" value="HAMP"/>
    <property type="match status" value="1"/>
</dbReference>
<dbReference type="SMART" id="SM00304">
    <property type="entry name" value="HAMP"/>
    <property type="match status" value="1"/>
</dbReference>
<keyword evidence="7" id="KW-1133">Transmembrane helix</keyword>
<evidence type="ECO:0000256" key="3">
    <source>
        <dbReference type="ARBA" id="ARBA00029447"/>
    </source>
</evidence>
<evidence type="ECO:0000256" key="1">
    <source>
        <dbReference type="ARBA" id="ARBA00022500"/>
    </source>
</evidence>
<evidence type="ECO:0000313" key="10">
    <source>
        <dbReference type="EMBL" id="QYX32410.1"/>
    </source>
</evidence>
<evidence type="ECO:0000256" key="2">
    <source>
        <dbReference type="ARBA" id="ARBA00023224"/>
    </source>
</evidence>
<protein>
    <submittedName>
        <fullName evidence="10">Methyl-accepting chemotaxis protein</fullName>
    </submittedName>
</protein>
<dbReference type="PROSITE" id="PS50111">
    <property type="entry name" value="CHEMOTAXIS_TRANSDUC_2"/>
    <property type="match status" value="1"/>
</dbReference>
<keyword evidence="11" id="KW-1185">Reference proteome</keyword>
<evidence type="ECO:0000256" key="5">
    <source>
        <dbReference type="SAM" id="Coils"/>
    </source>
</evidence>
<keyword evidence="5" id="KW-0175">Coiled coil</keyword>
<keyword evidence="1" id="KW-0145">Chemotaxis</keyword>
<feature type="compositionally biased region" description="Polar residues" evidence="6">
    <location>
        <begin position="1"/>
        <end position="10"/>
    </location>
</feature>
<evidence type="ECO:0000259" key="8">
    <source>
        <dbReference type="PROSITE" id="PS50111"/>
    </source>
</evidence>
<dbReference type="Gene3D" id="1.10.287.950">
    <property type="entry name" value="Methyl-accepting chemotaxis protein"/>
    <property type="match status" value="1"/>
</dbReference>
<dbReference type="PANTHER" id="PTHR32089">
    <property type="entry name" value="METHYL-ACCEPTING CHEMOTAXIS PROTEIN MCPB"/>
    <property type="match status" value="1"/>
</dbReference>
<feature type="domain" description="HAMP" evidence="9">
    <location>
        <begin position="436"/>
        <end position="487"/>
    </location>
</feature>